<dbReference type="EnsemblMetazoa" id="BGLB026501-RA">
    <property type="protein sequence ID" value="BGLB026501-PA"/>
    <property type="gene ID" value="BGLB026501"/>
</dbReference>
<dbReference type="SUPFAM" id="SSF56973">
    <property type="entry name" value="Aerolisin/ETX pore-forming domain"/>
    <property type="match status" value="1"/>
</dbReference>
<name>A0A2C9L301_BIOGL</name>
<dbReference type="VEuPathDB" id="VectorBase:BGLB026501"/>
<gene>
    <name evidence="1" type="primary">106063464</name>
</gene>
<sequence length="245" mass="27611">MPIDLVDLEQIVKEYAEDFLASDQKKHADLANPIICWDRMHVIYGETKYTLPEVPPKPTAHVLFCAKFTNNTPNPQTYTLKTERRTRSTCEISFVKSYTYGVQIQMKLAPPNPIVEANAGFMSEISKQKGYSSTSEKELAWGVDSEIVVPSGYQTTAELVFKENDFNGDFEILTTFEGKISVSYEHKKTKELIGTVVDKVARIFNPKNGFSKDNEGRPTFLVKGVCKCKFGVEQSVNLTETQLCL</sequence>
<dbReference type="PANTHER" id="PTHR39369:SF6">
    <property type="entry name" value="LIN-24 (TWENTY-FOUR) LIKE"/>
    <property type="match status" value="1"/>
</dbReference>
<dbReference type="Gene3D" id="2.170.15.10">
    <property type="entry name" value="Proaerolysin, chain A, domain 3"/>
    <property type="match status" value="1"/>
</dbReference>
<reference evidence="1" key="1">
    <citation type="submission" date="2020-05" db="UniProtKB">
        <authorList>
            <consortium name="EnsemblMetazoa"/>
        </authorList>
    </citation>
    <scope>IDENTIFICATION</scope>
    <source>
        <strain evidence="1">BB02</strain>
    </source>
</reference>
<dbReference type="KEGG" id="bgt:106063464"/>
<dbReference type="VEuPathDB" id="VectorBase:BGLAX_041300"/>
<dbReference type="Proteomes" id="UP000076420">
    <property type="component" value="Unassembled WGS sequence"/>
</dbReference>
<accession>A0A2C9L301</accession>
<protein>
    <submittedName>
        <fullName evidence="1">Uncharacterized protein</fullName>
    </submittedName>
</protein>
<evidence type="ECO:0000313" key="1">
    <source>
        <dbReference type="EnsemblMetazoa" id="BGLB026501-PA"/>
    </source>
</evidence>
<dbReference type="AlphaFoldDB" id="A0A2C9L301"/>
<proteinExistence type="predicted"/>
<evidence type="ECO:0000313" key="2">
    <source>
        <dbReference type="Proteomes" id="UP000076420"/>
    </source>
</evidence>
<dbReference type="PANTHER" id="PTHR39369">
    <property type="entry name" value="LIN-24 (TWENTY-FOUR) LIKE"/>
    <property type="match status" value="1"/>
</dbReference>
<dbReference type="CDD" id="cd20237">
    <property type="entry name" value="PFM_LIN24-like"/>
    <property type="match status" value="1"/>
</dbReference>
<organism evidence="1 2">
    <name type="scientific">Biomphalaria glabrata</name>
    <name type="common">Bloodfluke planorb</name>
    <name type="synonym">Freshwater snail</name>
    <dbReference type="NCBI Taxonomy" id="6526"/>
    <lineage>
        <taxon>Eukaryota</taxon>
        <taxon>Metazoa</taxon>
        <taxon>Spiralia</taxon>
        <taxon>Lophotrochozoa</taxon>
        <taxon>Mollusca</taxon>
        <taxon>Gastropoda</taxon>
        <taxon>Heterobranchia</taxon>
        <taxon>Euthyneura</taxon>
        <taxon>Panpulmonata</taxon>
        <taxon>Hygrophila</taxon>
        <taxon>Lymnaeoidea</taxon>
        <taxon>Planorbidae</taxon>
        <taxon>Biomphalaria</taxon>
    </lineage>
</organism>